<dbReference type="AlphaFoldDB" id="A0AA41W496"/>
<sequence>MLCKGNNGFTLIELVVGIVVMAIAMLIITGVLAPQARNTVDPVMDVKASELAQTMMNEILAKSYDENSDHDGSRWRCSEVIPGIVVPACGNGLGPEEANRVLYNDVDDFDTGGAFISGNDLLNSSGQIIGDLYPNFAVRIDVSHDATAFDGAANAIDIAKRIDVIVRVPSGREFVFSAYRGNY</sequence>
<dbReference type="Proteomes" id="UP001165393">
    <property type="component" value="Unassembled WGS sequence"/>
</dbReference>
<keyword evidence="3" id="KW-1185">Reference proteome</keyword>
<feature type="transmembrane region" description="Helical" evidence="1">
    <location>
        <begin position="12"/>
        <end position="33"/>
    </location>
</feature>
<keyword evidence="1" id="KW-0812">Transmembrane</keyword>
<name>A0AA41W496_9GAMM</name>
<protein>
    <submittedName>
        <fullName evidence="2">Prepilin-type N-terminal cleavage/methylation domain-containing protein</fullName>
    </submittedName>
</protein>
<dbReference type="RefSeq" id="WP_251259952.1">
    <property type="nucleotide sequence ID" value="NZ_JAMQGP010000001.1"/>
</dbReference>
<dbReference type="InterPro" id="IPR012902">
    <property type="entry name" value="N_methyl_site"/>
</dbReference>
<evidence type="ECO:0000313" key="2">
    <source>
        <dbReference type="EMBL" id="MCM2678589.1"/>
    </source>
</evidence>
<keyword evidence="1" id="KW-0472">Membrane</keyword>
<dbReference type="EMBL" id="JAMQGP010000001">
    <property type="protein sequence ID" value="MCM2678589.1"/>
    <property type="molecule type" value="Genomic_DNA"/>
</dbReference>
<keyword evidence="1" id="KW-1133">Transmembrane helix</keyword>
<organism evidence="2 3">
    <name type="scientific">Echinimonas agarilytica</name>
    <dbReference type="NCBI Taxonomy" id="1215918"/>
    <lineage>
        <taxon>Bacteria</taxon>
        <taxon>Pseudomonadati</taxon>
        <taxon>Pseudomonadota</taxon>
        <taxon>Gammaproteobacteria</taxon>
        <taxon>Alteromonadales</taxon>
        <taxon>Echinimonadaceae</taxon>
        <taxon>Echinimonas</taxon>
    </lineage>
</organism>
<reference evidence="2 3" key="1">
    <citation type="journal article" date="2013" name="Antonie Van Leeuwenhoek">
        <title>Echinimonas agarilytica gen. nov., sp. nov., a new gammaproteobacterium isolated from the sea urchin Strongylocentrotus intermedius.</title>
        <authorList>
            <person name="Nedashkovskaya O.I."/>
            <person name="Stenkova A.M."/>
            <person name="Zhukova N.V."/>
            <person name="Van Trappen S."/>
            <person name="Lee J.S."/>
            <person name="Kim S.B."/>
        </authorList>
    </citation>
    <scope>NUCLEOTIDE SEQUENCE [LARGE SCALE GENOMIC DNA]</scope>
    <source>
        <strain evidence="2 3">KMM 6351</strain>
    </source>
</reference>
<comment type="caution">
    <text evidence="2">The sequence shown here is derived from an EMBL/GenBank/DDBJ whole genome shotgun (WGS) entry which is preliminary data.</text>
</comment>
<evidence type="ECO:0000256" key="1">
    <source>
        <dbReference type="SAM" id="Phobius"/>
    </source>
</evidence>
<proteinExistence type="predicted"/>
<dbReference type="NCBIfam" id="TIGR02532">
    <property type="entry name" value="IV_pilin_GFxxxE"/>
    <property type="match status" value="1"/>
</dbReference>
<dbReference type="Pfam" id="PF07963">
    <property type="entry name" value="N_methyl"/>
    <property type="match status" value="1"/>
</dbReference>
<evidence type="ECO:0000313" key="3">
    <source>
        <dbReference type="Proteomes" id="UP001165393"/>
    </source>
</evidence>
<gene>
    <name evidence="2" type="ORF">NAF29_02750</name>
</gene>
<accession>A0AA41W496</accession>